<dbReference type="InterPro" id="IPR017853">
    <property type="entry name" value="GH"/>
</dbReference>
<feature type="signal peptide" evidence="3">
    <location>
        <begin position="1"/>
        <end position="27"/>
    </location>
</feature>
<proteinExistence type="predicted"/>
<dbReference type="SUPFAM" id="SSF51445">
    <property type="entry name" value="(Trans)glycosidases"/>
    <property type="match status" value="1"/>
</dbReference>
<dbReference type="PANTHER" id="PTHR46290:SF1">
    <property type="entry name" value="DI-N-ACETYLCHITOBIASE"/>
    <property type="match status" value="1"/>
</dbReference>
<dbReference type="GO" id="GO:0009313">
    <property type="term" value="P:oligosaccharide catabolic process"/>
    <property type="evidence" value="ECO:0007669"/>
    <property type="project" value="TreeGrafter"/>
</dbReference>
<feature type="domain" description="GH18" evidence="4">
    <location>
        <begin position="112"/>
        <end position="321"/>
    </location>
</feature>
<feature type="chain" id="PRO_5035159580" description="GH18 domain-containing protein" evidence="3">
    <location>
        <begin position="28"/>
        <end position="348"/>
    </location>
</feature>
<evidence type="ECO:0000259" key="4">
    <source>
        <dbReference type="Pfam" id="PF00704"/>
    </source>
</evidence>
<dbReference type="Proteomes" id="UP000695562">
    <property type="component" value="Unassembled WGS sequence"/>
</dbReference>
<name>A0A8J4Q5Z9_9MYCE</name>
<gene>
    <name evidence="5" type="ORF">CYY_004098</name>
</gene>
<dbReference type="GO" id="GO:0016798">
    <property type="term" value="F:hydrolase activity, acting on glycosyl bonds"/>
    <property type="evidence" value="ECO:0007669"/>
    <property type="project" value="UniProtKB-KW"/>
</dbReference>
<keyword evidence="6" id="KW-1185">Reference proteome</keyword>
<protein>
    <recommendedName>
        <fullName evidence="4">GH18 domain-containing protein</fullName>
    </recommendedName>
</protein>
<dbReference type="GO" id="GO:0005615">
    <property type="term" value="C:extracellular space"/>
    <property type="evidence" value="ECO:0007669"/>
    <property type="project" value="TreeGrafter"/>
</dbReference>
<dbReference type="Pfam" id="PF00704">
    <property type="entry name" value="Glyco_hydro_18"/>
    <property type="match status" value="1"/>
</dbReference>
<dbReference type="InterPro" id="IPR051887">
    <property type="entry name" value="GH18_Domain-Containing"/>
</dbReference>
<evidence type="ECO:0000256" key="3">
    <source>
        <dbReference type="SAM" id="SignalP"/>
    </source>
</evidence>
<dbReference type="PANTHER" id="PTHR46290">
    <property type="entry name" value="DI-N-ACETYLCHITOBIASE"/>
    <property type="match status" value="1"/>
</dbReference>
<dbReference type="AlphaFoldDB" id="A0A8J4Q5Z9"/>
<dbReference type="InterPro" id="IPR001223">
    <property type="entry name" value="Glyco_hydro18_cat"/>
</dbReference>
<sequence length="348" mass="39830">MFYFQLIKQQLFFILFLLFIIIDPSLQQSCKPQTGLTSIYGKDYYVWSLRKDVDFFNTNVVPNNVITTVVTQLSQLPANSQIPCVIKQSKKRVLDWVVWDRNFTQVDQSQLVLNNVKKFNADGLTLVIFQAILANESTQLGDMVAFYRNIFKDYHFSIVLPFAPMNYYPIIKMASNVDHIVLMAYDLGTQTNVIYPNSPYGKVRDGLNQYLAVSSGLKKKLILSLPLYAYWGNCTAKTNNLFSTNPCSVTNTIPQALPYSAIYSIINSPTIENSGTIFNTTTKTVMVNWRNDKVITNAQYDNPYTLYLKIKGLDIQGIGFFRLEQIIGVPEQHLNEFYYSTDSMNLYP</sequence>
<evidence type="ECO:0000256" key="1">
    <source>
        <dbReference type="ARBA" id="ARBA00022801"/>
    </source>
</evidence>
<keyword evidence="1" id="KW-0378">Hydrolase</keyword>
<comment type="caution">
    <text evidence="5">The sequence shown here is derived from an EMBL/GenBank/DDBJ whole genome shotgun (WGS) entry which is preliminary data.</text>
</comment>
<organism evidence="5 6">
    <name type="scientific">Polysphondylium violaceum</name>
    <dbReference type="NCBI Taxonomy" id="133409"/>
    <lineage>
        <taxon>Eukaryota</taxon>
        <taxon>Amoebozoa</taxon>
        <taxon>Evosea</taxon>
        <taxon>Eumycetozoa</taxon>
        <taxon>Dictyostelia</taxon>
        <taxon>Dictyosteliales</taxon>
        <taxon>Dictyosteliaceae</taxon>
        <taxon>Polysphondylium</taxon>
    </lineage>
</organism>
<dbReference type="OrthoDB" id="73875at2759"/>
<dbReference type="Gene3D" id="3.20.20.80">
    <property type="entry name" value="Glycosidases"/>
    <property type="match status" value="1"/>
</dbReference>
<dbReference type="EMBL" id="AJWJ01000139">
    <property type="protein sequence ID" value="KAF2074591.1"/>
    <property type="molecule type" value="Genomic_DNA"/>
</dbReference>
<evidence type="ECO:0000313" key="6">
    <source>
        <dbReference type="Proteomes" id="UP000695562"/>
    </source>
</evidence>
<keyword evidence="3" id="KW-0732">Signal</keyword>
<evidence type="ECO:0000256" key="2">
    <source>
        <dbReference type="ARBA" id="ARBA00023295"/>
    </source>
</evidence>
<reference evidence="5" key="1">
    <citation type="submission" date="2020-01" db="EMBL/GenBank/DDBJ databases">
        <title>Development of genomics and gene disruption for Polysphondylium violaceum indicates a role for the polyketide synthase stlB in stalk morphogenesis.</title>
        <authorList>
            <person name="Narita B."/>
            <person name="Kawabe Y."/>
            <person name="Kin K."/>
            <person name="Saito T."/>
            <person name="Gibbs R."/>
            <person name="Kuspa A."/>
            <person name="Muzny D."/>
            <person name="Queller D."/>
            <person name="Richards S."/>
            <person name="Strassman J."/>
            <person name="Sucgang R."/>
            <person name="Worley K."/>
            <person name="Schaap P."/>
        </authorList>
    </citation>
    <scope>NUCLEOTIDE SEQUENCE</scope>
    <source>
        <strain evidence="5">QSvi11</strain>
    </source>
</reference>
<evidence type="ECO:0000313" key="5">
    <source>
        <dbReference type="EMBL" id="KAF2074591.1"/>
    </source>
</evidence>
<accession>A0A8J4Q5Z9</accession>
<keyword evidence="2" id="KW-0326">Glycosidase</keyword>